<keyword evidence="3" id="KW-0472">Membrane</keyword>
<sequence length="618" mass="66636">MADDTLEKRVEQLAAQVQALTATVEQLAARMAVTPTVTPVVSPHPLIAPPVTAKTAEHAADAPDEVTEEILSWAGKTALLPRLSTLCFLLVVALILRTITDNNIINTLIGSILGMAYATILMVVGWYKYDKGSPLAPVFAACGAALMALIVVETHTRFQSLPLVPAYLTLMATGMAMAVISYRYNAFIPISAGTLGMCLAGAAIDYPNPFFPYLAMILWTANMLGFFATSLKRCSWLRWIVLTVSMVMLYLWSFKLTLPLARHELMPETLALSWFFPVLAIFTVTFAGIALTGIIRAGSQKMSRFDFFLPLINVVLMYINSFYVVNAWEGSKHLLGWVGIATAVVHFSLAAWLVRRGTTGGKGENAFILAGATLLALALPAASGSFPLSLPVLSVAGFFLMIVSGKWRNGGTRVISYLVQVYPAVALAIFFFGNRPAGVDFLMALPAGLIAVCSLFHYQLARRAAPSETALFFARFDHRDHSAVALLLAALVTGFLMLRNVIYQVLATVPVDVGNSFRCAQSILITSAAAGLMLFALRRRNREIRNVAIMVTIIGAVKVFLYDLLGTHGMPLVLSVFSFGLAAALESIALGRWQKGDVRTAPPPAGTPDDGEKAGQGP</sequence>
<keyword evidence="1" id="KW-0175">Coiled coil</keyword>
<evidence type="ECO:0000256" key="3">
    <source>
        <dbReference type="SAM" id="Phobius"/>
    </source>
</evidence>
<protein>
    <recommendedName>
        <fullName evidence="6">Membrane protein DUF2339</fullName>
    </recommendedName>
</protein>
<feature type="transmembrane region" description="Helical" evidence="3">
    <location>
        <begin position="307"/>
        <end position="328"/>
    </location>
</feature>
<evidence type="ECO:0000256" key="1">
    <source>
        <dbReference type="SAM" id="Coils"/>
    </source>
</evidence>
<feature type="transmembrane region" description="Helical" evidence="3">
    <location>
        <begin position="164"/>
        <end position="180"/>
    </location>
</feature>
<feature type="transmembrane region" description="Helical" evidence="3">
    <location>
        <begin position="134"/>
        <end position="152"/>
    </location>
</feature>
<evidence type="ECO:0008006" key="6">
    <source>
        <dbReference type="Google" id="ProtNLM"/>
    </source>
</evidence>
<feature type="transmembrane region" description="Helical" evidence="3">
    <location>
        <begin position="105"/>
        <end position="127"/>
    </location>
</feature>
<feature type="transmembrane region" description="Helical" evidence="3">
    <location>
        <begin position="547"/>
        <end position="565"/>
    </location>
</feature>
<dbReference type="Proteomes" id="UP000756860">
    <property type="component" value="Unassembled WGS sequence"/>
</dbReference>
<dbReference type="RefSeq" id="WP_214175364.1">
    <property type="nucleotide sequence ID" value="NZ_JAHCVK010000003.1"/>
</dbReference>
<feature type="transmembrane region" description="Helical" evidence="3">
    <location>
        <begin position="482"/>
        <end position="503"/>
    </location>
</feature>
<keyword evidence="3" id="KW-0812">Transmembrane</keyword>
<dbReference type="EMBL" id="JAHCVK010000003">
    <property type="protein sequence ID" value="MBT0653364.1"/>
    <property type="molecule type" value="Genomic_DNA"/>
</dbReference>
<gene>
    <name evidence="4" type="ORF">KI810_09885</name>
</gene>
<evidence type="ECO:0000256" key="2">
    <source>
        <dbReference type="SAM" id="MobiDB-lite"/>
    </source>
</evidence>
<evidence type="ECO:0000313" key="5">
    <source>
        <dbReference type="Proteomes" id="UP000756860"/>
    </source>
</evidence>
<keyword evidence="5" id="KW-1185">Reference proteome</keyword>
<comment type="caution">
    <text evidence="4">The sequence shown here is derived from an EMBL/GenBank/DDBJ whole genome shotgun (WGS) entry which is preliminary data.</text>
</comment>
<feature type="transmembrane region" description="Helical" evidence="3">
    <location>
        <begin position="334"/>
        <end position="354"/>
    </location>
</feature>
<feature type="transmembrane region" description="Helical" evidence="3">
    <location>
        <begin position="236"/>
        <end position="254"/>
    </location>
</feature>
<feature type="transmembrane region" description="Helical" evidence="3">
    <location>
        <begin position="414"/>
        <end position="433"/>
    </location>
</feature>
<reference evidence="4 5" key="1">
    <citation type="submission" date="2021-05" db="EMBL/GenBank/DDBJ databases">
        <title>The draft genome of Geobacter luticola JCM 17780.</title>
        <authorList>
            <person name="Xu Z."/>
            <person name="Masuda Y."/>
            <person name="Itoh H."/>
            <person name="Senoo K."/>
        </authorList>
    </citation>
    <scope>NUCLEOTIDE SEQUENCE [LARGE SCALE GENOMIC DNA]</scope>
    <source>
        <strain evidence="4 5">JCM 17780</strain>
    </source>
</reference>
<accession>A0ABS5SDA9</accession>
<feature type="transmembrane region" description="Helical" evidence="3">
    <location>
        <begin position="571"/>
        <end position="590"/>
    </location>
</feature>
<organism evidence="4 5">
    <name type="scientific">Geomobilimonas luticola</name>
    <dbReference type="NCBI Taxonomy" id="1114878"/>
    <lineage>
        <taxon>Bacteria</taxon>
        <taxon>Pseudomonadati</taxon>
        <taxon>Thermodesulfobacteriota</taxon>
        <taxon>Desulfuromonadia</taxon>
        <taxon>Geobacterales</taxon>
        <taxon>Geobacteraceae</taxon>
        <taxon>Geomobilimonas</taxon>
    </lineage>
</organism>
<evidence type="ECO:0000313" key="4">
    <source>
        <dbReference type="EMBL" id="MBT0653364.1"/>
    </source>
</evidence>
<feature type="transmembrane region" description="Helical" evidence="3">
    <location>
        <begin position="366"/>
        <end position="382"/>
    </location>
</feature>
<feature type="transmembrane region" description="Helical" evidence="3">
    <location>
        <begin position="79"/>
        <end position="99"/>
    </location>
</feature>
<feature type="transmembrane region" description="Helical" evidence="3">
    <location>
        <begin position="187"/>
        <end position="204"/>
    </location>
</feature>
<feature type="transmembrane region" description="Helical" evidence="3">
    <location>
        <begin position="439"/>
        <end position="461"/>
    </location>
</feature>
<feature type="region of interest" description="Disordered" evidence="2">
    <location>
        <begin position="596"/>
        <end position="618"/>
    </location>
</feature>
<name>A0ABS5SDA9_9BACT</name>
<proteinExistence type="predicted"/>
<feature type="transmembrane region" description="Helical" evidence="3">
    <location>
        <begin position="515"/>
        <end position="535"/>
    </location>
</feature>
<feature type="transmembrane region" description="Helical" evidence="3">
    <location>
        <begin position="388"/>
        <end position="407"/>
    </location>
</feature>
<feature type="coiled-coil region" evidence="1">
    <location>
        <begin position="3"/>
        <end position="30"/>
    </location>
</feature>
<keyword evidence="3" id="KW-1133">Transmembrane helix</keyword>
<feature type="transmembrane region" description="Helical" evidence="3">
    <location>
        <begin position="274"/>
        <end position="295"/>
    </location>
</feature>
<feature type="transmembrane region" description="Helical" evidence="3">
    <location>
        <begin position="210"/>
        <end position="229"/>
    </location>
</feature>